<accession>A0A9Q9B2T4</accession>
<evidence type="ECO:0000256" key="1">
    <source>
        <dbReference type="SAM" id="MobiDB-lite"/>
    </source>
</evidence>
<protein>
    <submittedName>
        <fullName evidence="2">Uncharacterized protein</fullName>
    </submittedName>
</protein>
<sequence>MVRHTVSRERKDGRGTVDEWDKEMLTLPSATGAANEVACGEKWRHVVSVPELGGTKTASRETVTAIRVRLDGVVLHIEVDHHFLQTNNTAAPDDDSHVDHRWTTCADINLRRHFAGVGALDLTQPAHDLDISAQLPMPPPHAPPPPPPPPPQHPQHQQQWLPPGAVQHRQPQRPSAVPTMPKAMMQQQQHHHHHHQHDHQKPIHRSHHYAPPSPPPAWPAPHADDRYRVVRSREVSESPLFVTPAPDPARTAAGAAQYRLSSPTTPGPSSRPQQQRTKTQPRRRAPREEPITVD</sequence>
<keyword evidence="3" id="KW-1185">Reference proteome</keyword>
<dbReference type="AlphaFoldDB" id="A0A9Q9B2T4"/>
<dbReference type="Proteomes" id="UP001056384">
    <property type="component" value="Chromosome 13"/>
</dbReference>
<feature type="compositionally biased region" description="Low complexity" evidence="1">
    <location>
        <begin position="248"/>
        <end position="278"/>
    </location>
</feature>
<feature type="compositionally biased region" description="Pro residues" evidence="1">
    <location>
        <begin position="136"/>
        <end position="153"/>
    </location>
</feature>
<evidence type="ECO:0000313" key="3">
    <source>
        <dbReference type="Proteomes" id="UP001056384"/>
    </source>
</evidence>
<dbReference type="EMBL" id="CP099430">
    <property type="protein sequence ID" value="USW59600.1"/>
    <property type="molecule type" value="Genomic_DNA"/>
</dbReference>
<name>A0A9Q9B2T4_9PEZI</name>
<evidence type="ECO:0000313" key="2">
    <source>
        <dbReference type="EMBL" id="USW59600.1"/>
    </source>
</evidence>
<organism evidence="2 3">
    <name type="scientific">Septoria linicola</name>
    <dbReference type="NCBI Taxonomy" id="215465"/>
    <lineage>
        <taxon>Eukaryota</taxon>
        <taxon>Fungi</taxon>
        <taxon>Dikarya</taxon>
        <taxon>Ascomycota</taxon>
        <taxon>Pezizomycotina</taxon>
        <taxon>Dothideomycetes</taxon>
        <taxon>Dothideomycetidae</taxon>
        <taxon>Mycosphaerellales</taxon>
        <taxon>Mycosphaerellaceae</taxon>
        <taxon>Septoria</taxon>
    </lineage>
</organism>
<feature type="compositionally biased region" description="Basic residues" evidence="1">
    <location>
        <begin position="189"/>
        <end position="208"/>
    </location>
</feature>
<gene>
    <name evidence="2" type="ORF">Slin15195_G129190</name>
</gene>
<feature type="compositionally biased region" description="Low complexity" evidence="1">
    <location>
        <begin position="154"/>
        <end position="163"/>
    </location>
</feature>
<feature type="region of interest" description="Disordered" evidence="1">
    <location>
        <begin position="236"/>
        <end position="294"/>
    </location>
</feature>
<reference evidence="2" key="1">
    <citation type="submission" date="2022-06" db="EMBL/GenBank/DDBJ databases">
        <title>Complete genome sequences of two strains of the flax pathogen Septoria linicola.</title>
        <authorList>
            <person name="Lapalu N."/>
            <person name="Simon A."/>
            <person name="Demenou B."/>
            <person name="Paumier D."/>
            <person name="Guillot M.-P."/>
            <person name="Gout L."/>
            <person name="Valade R."/>
        </authorList>
    </citation>
    <scope>NUCLEOTIDE SEQUENCE</scope>
    <source>
        <strain evidence="2">SE15195</strain>
    </source>
</reference>
<proteinExistence type="predicted"/>
<feature type="region of interest" description="Disordered" evidence="1">
    <location>
        <begin position="131"/>
        <end position="223"/>
    </location>
</feature>